<reference evidence="1" key="1">
    <citation type="submission" date="2022-09" db="EMBL/GenBank/DDBJ databases">
        <authorList>
            <person name="Washington J.M."/>
            <person name="Situmorang M.A."/>
            <person name="Garlena R.A."/>
            <person name="Russell D.A."/>
            <person name="Jacobs-Sera D."/>
            <person name="Hatfull G.F."/>
        </authorList>
    </citation>
    <scope>NUCLEOTIDE SEQUENCE</scope>
</reference>
<accession>A0A9X9K535</accession>
<dbReference type="KEGG" id="vg:80019607"/>
<dbReference type="Proteomes" id="UP001164797">
    <property type="component" value="Segment"/>
</dbReference>
<protein>
    <submittedName>
        <fullName evidence="1">Uncharacterized protein</fullName>
    </submittedName>
</protein>
<evidence type="ECO:0000313" key="2">
    <source>
        <dbReference type="Proteomes" id="UP001164797"/>
    </source>
</evidence>
<evidence type="ECO:0000313" key="1">
    <source>
        <dbReference type="EMBL" id="UYL87164.1"/>
    </source>
</evidence>
<keyword evidence="2" id="KW-1185">Reference proteome</keyword>
<dbReference type="RefSeq" id="YP_010755001.1">
    <property type="nucleotide sequence ID" value="NC_073466.1"/>
</dbReference>
<proteinExistence type="predicted"/>
<dbReference type="EMBL" id="OP434449">
    <property type="protein sequence ID" value="UYL87164.1"/>
    <property type="molecule type" value="Genomic_DNA"/>
</dbReference>
<organism evidence="1 2">
    <name type="scientific">Microbacterium phage OscarSo</name>
    <dbReference type="NCBI Taxonomy" id="2985324"/>
    <lineage>
        <taxon>Viruses</taxon>
        <taxon>Duplodnaviria</taxon>
        <taxon>Heunggongvirae</taxon>
        <taxon>Uroviricota</taxon>
        <taxon>Caudoviricetes</taxon>
        <taxon>Oscarsovirus</taxon>
        <taxon>Oscarsovirus oscarso</taxon>
    </lineage>
</organism>
<gene>
    <name evidence="1" type="primary">43</name>
    <name evidence="1" type="ORF">SEA_OSCARSO_43</name>
</gene>
<dbReference type="GeneID" id="80019607"/>
<sequence>MSTITIRYQSPANDPYKIPRPHRVELDDRTLEAGEVYGGEIGPVGNLLGFCPTVTPDVDDWKLILADALYRGEVTPELLVGWYPQFSGDGQIFGYDAAIKSIEISA</sequence>
<name>A0A9X9K535_9CAUD</name>